<proteinExistence type="inferred from homology"/>
<keyword evidence="6" id="KW-0460">Magnesium</keyword>
<dbReference type="Proteomes" id="UP000316096">
    <property type="component" value="Unassembled WGS sequence"/>
</dbReference>
<dbReference type="InterPro" id="IPR002716">
    <property type="entry name" value="PIN_dom"/>
</dbReference>
<dbReference type="CDD" id="cd18746">
    <property type="entry name" value="PIN_VapC4-5_FitB-like"/>
    <property type="match status" value="1"/>
</dbReference>
<keyword evidence="4" id="KW-0479">Metal-binding</keyword>
<evidence type="ECO:0000256" key="4">
    <source>
        <dbReference type="ARBA" id="ARBA00022723"/>
    </source>
</evidence>
<dbReference type="RefSeq" id="WP_141956883.1">
    <property type="nucleotide sequence ID" value="NZ_VFOZ01000001.1"/>
</dbReference>
<dbReference type="PANTHER" id="PTHR33653">
    <property type="entry name" value="RIBONUCLEASE VAPC2"/>
    <property type="match status" value="1"/>
</dbReference>
<keyword evidence="10" id="KW-1185">Reference proteome</keyword>
<comment type="caution">
    <text evidence="9">The sequence shown here is derived from an EMBL/GenBank/DDBJ whole genome shotgun (WGS) entry which is preliminary data.</text>
</comment>
<dbReference type="GO" id="GO:0046872">
    <property type="term" value="F:metal ion binding"/>
    <property type="evidence" value="ECO:0007669"/>
    <property type="project" value="UniProtKB-KW"/>
</dbReference>
<evidence type="ECO:0000256" key="5">
    <source>
        <dbReference type="ARBA" id="ARBA00022801"/>
    </source>
</evidence>
<evidence type="ECO:0000256" key="1">
    <source>
        <dbReference type="ARBA" id="ARBA00001946"/>
    </source>
</evidence>
<evidence type="ECO:0000313" key="9">
    <source>
        <dbReference type="EMBL" id="TQL98261.1"/>
    </source>
</evidence>
<gene>
    <name evidence="9" type="ORF">FB559_3884</name>
</gene>
<evidence type="ECO:0000256" key="2">
    <source>
        <dbReference type="ARBA" id="ARBA00022649"/>
    </source>
</evidence>
<comment type="similarity">
    <text evidence="7">Belongs to the PINc/VapC protein family.</text>
</comment>
<reference evidence="9 10" key="1">
    <citation type="submission" date="2019-06" db="EMBL/GenBank/DDBJ databases">
        <title>Sequencing the genomes of 1000 actinobacteria strains.</title>
        <authorList>
            <person name="Klenk H.-P."/>
        </authorList>
    </citation>
    <scope>NUCLEOTIDE SEQUENCE [LARGE SCALE GENOMIC DNA]</scope>
    <source>
        <strain evidence="9 10">DSM 102200</strain>
    </source>
</reference>
<dbReference type="EMBL" id="VFOZ01000001">
    <property type="protein sequence ID" value="TQL98261.1"/>
    <property type="molecule type" value="Genomic_DNA"/>
</dbReference>
<keyword evidence="2" id="KW-1277">Toxin-antitoxin system</keyword>
<dbReference type="PANTHER" id="PTHR33653:SF1">
    <property type="entry name" value="RIBONUCLEASE VAPC2"/>
    <property type="match status" value="1"/>
</dbReference>
<dbReference type="OrthoDB" id="9815354at2"/>
<dbReference type="InterPro" id="IPR050556">
    <property type="entry name" value="Type_II_TA_system_RNase"/>
</dbReference>
<feature type="domain" description="PIN" evidence="8">
    <location>
        <begin position="3"/>
        <end position="121"/>
    </location>
</feature>
<keyword evidence="5" id="KW-0378">Hydrolase</keyword>
<evidence type="ECO:0000313" key="10">
    <source>
        <dbReference type="Proteomes" id="UP000316096"/>
    </source>
</evidence>
<dbReference type="InterPro" id="IPR029060">
    <property type="entry name" value="PIN-like_dom_sf"/>
</dbReference>
<dbReference type="AlphaFoldDB" id="A0A543CMD1"/>
<evidence type="ECO:0000259" key="8">
    <source>
        <dbReference type="Pfam" id="PF01850"/>
    </source>
</evidence>
<name>A0A543CMD1_9ACTN</name>
<organism evidence="9 10">
    <name type="scientific">Actinoallomurus bryophytorum</name>
    <dbReference type="NCBI Taxonomy" id="1490222"/>
    <lineage>
        <taxon>Bacteria</taxon>
        <taxon>Bacillati</taxon>
        <taxon>Actinomycetota</taxon>
        <taxon>Actinomycetes</taxon>
        <taxon>Streptosporangiales</taxon>
        <taxon>Thermomonosporaceae</taxon>
        <taxon>Actinoallomurus</taxon>
    </lineage>
</organism>
<accession>A0A543CMD1</accession>
<keyword evidence="3" id="KW-0540">Nuclease</keyword>
<dbReference type="Pfam" id="PF01850">
    <property type="entry name" value="PIN"/>
    <property type="match status" value="1"/>
</dbReference>
<comment type="cofactor">
    <cofactor evidence="1">
        <name>Mg(2+)</name>
        <dbReference type="ChEBI" id="CHEBI:18420"/>
    </cofactor>
</comment>
<protein>
    <recommendedName>
        <fullName evidence="8">PIN domain-containing protein</fullName>
    </recommendedName>
</protein>
<dbReference type="GO" id="GO:0004518">
    <property type="term" value="F:nuclease activity"/>
    <property type="evidence" value="ECO:0007669"/>
    <property type="project" value="UniProtKB-KW"/>
</dbReference>
<dbReference type="GO" id="GO:0016787">
    <property type="term" value="F:hydrolase activity"/>
    <property type="evidence" value="ECO:0007669"/>
    <property type="project" value="UniProtKB-KW"/>
</dbReference>
<evidence type="ECO:0000256" key="3">
    <source>
        <dbReference type="ARBA" id="ARBA00022722"/>
    </source>
</evidence>
<evidence type="ECO:0000256" key="7">
    <source>
        <dbReference type="ARBA" id="ARBA00038093"/>
    </source>
</evidence>
<dbReference type="Gene3D" id="3.40.50.1010">
    <property type="entry name" value="5'-nuclease"/>
    <property type="match status" value="1"/>
</dbReference>
<sequence length="141" mass="15588">MAYLLDTNIISELRKPKCDSNVRGWYDSIEGAGEYISSLVIGELARGIHLLAGRDDPQADRLADWLNGITEAYGSRIVPVDTATAVVWGRWNASRPMPVVDGLMAATAYVRDWTFVTRNTKDVERTGVRTLNPFTADIISS</sequence>
<dbReference type="SUPFAM" id="SSF88723">
    <property type="entry name" value="PIN domain-like"/>
    <property type="match status" value="1"/>
</dbReference>
<evidence type="ECO:0000256" key="6">
    <source>
        <dbReference type="ARBA" id="ARBA00022842"/>
    </source>
</evidence>